<reference evidence="2 3" key="1">
    <citation type="journal article" date="2019" name="Sci. Rep.">
        <title>Orb-weaving spider Araneus ventricosus genome elucidates the spidroin gene catalogue.</title>
        <authorList>
            <person name="Kono N."/>
            <person name="Nakamura H."/>
            <person name="Ohtoshi R."/>
            <person name="Moran D.A.P."/>
            <person name="Shinohara A."/>
            <person name="Yoshida Y."/>
            <person name="Fujiwara M."/>
            <person name="Mori M."/>
            <person name="Tomita M."/>
            <person name="Arakawa K."/>
        </authorList>
    </citation>
    <scope>NUCLEOTIDE SEQUENCE [LARGE SCALE GENOMIC DNA]</scope>
</reference>
<evidence type="ECO:0000313" key="2">
    <source>
        <dbReference type="EMBL" id="GBN98836.1"/>
    </source>
</evidence>
<protein>
    <submittedName>
        <fullName evidence="2">Uncharacterized protein</fullName>
    </submittedName>
</protein>
<dbReference type="Proteomes" id="UP000499080">
    <property type="component" value="Unassembled WGS sequence"/>
</dbReference>
<evidence type="ECO:0000313" key="3">
    <source>
        <dbReference type="Proteomes" id="UP000499080"/>
    </source>
</evidence>
<dbReference type="EMBL" id="BGPR01027936">
    <property type="protein sequence ID" value="GBN98809.1"/>
    <property type="molecule type" value="Genomic_DNA"/>
</dbReference>
<proteinExistence type="predicted"/>
<gene>
    <name evidence="2" type="ORF">AVEN_41188_1</name>
    <name evidence="1" type="ORF">AVEN_51047_1</name>
</gene>
<dbReference type="EMBL" id="BGPR01027957">
    <property type="protein sequence ID" value="GBN98836.1"/>
    <property type="molecule type" value="Genomic_DNA"/>
</dbReference>
<keyword evidence="3" id="KW-1185">Reference proteome</keyword>
<comment type="caution">
    <text evidence="2">The sequence shown here is derived from an EMBL/GenBank/DDBJ whole genome shotgun (WGS) entry which is preliminary data.</text>
</comment>
<accession>A0A4Y2THC1</accession>
<evidence type="ECO:0000313" key="1">
    <source>
        <dbReference type="EMBL" id="GBN98809.1"/>
    </source>
</evidence>
<organism evidence="2 3">
    <name type="scientific">Araneus ventricosus</name>
    <name type="common">Orbweaver spider</name>
    <name type="synonym">Epeira ventricosa</name>
    <dbReference type="NCBI Taxonomy" id="182803"/>
    <lineage>
        <taxon>Eukaryota</taxon>
        <taxon>Metazoa</taxon>
        <taxon>Ecdysozoa</taxon>
        <taxon>Arthropoda</taxon>
        <taxon>Chelicerata</taxon>
        <taxon>Arachnida</taxon>
        <taxon>Araneae</taxon>
        <taxon>Araneomorphae</taxon>
        <taxon>Entelegynae</taxon>
        <taxon>Araneoidea</taxon>
        <taxon>Araneidae</taxon>
        <taxon>Araneus</taxon>
    </lineage>
</organism>
<sequence>MSNAVNKNESRTNYISENANIRNPDIYHCTTQQIAESVKKNLGVLADPTCCLPKPSSVNCNSLLFFGCCRQVMGYQVLSNSFSDVAGRLWNARFSLYEHTPRYSGYAELGIIS</sequence>
<name>A0A4Y2THC1_ARAVE</name>
<dbReference type="AlphaFoldDB" id="A0A4Y2THC1"/>